<keyword evidence="3" id="KW-1185">Reference proteome</keyword>
<name>A0A6A0AD66_HAELA</name>
<dbReference type="EMBL" id="BLLF01004665">
    <property type="protein sequence ID" value="GFH30034.1"/>
    <property type="molecule type" value="Genomic_DNA"/>
</dbReference>
<dbReference type="Proteomes" id="UP000485058">
    <property type="component" value="Unassembled WGS sequence"/>
</dbReference>
<evidence type="ECO:0000313" key="3">
    <source>
        <dbReference type="Proteomes" id="UP000485058"/>
    </source>
</evidence>
<proteinExistence type="predicted"/>
<reference evidence="2 3" key="1">
    <citation type="submission" date="2020-02" db="EMBL/GenBank/DDBJ databases">
        <title>Draft genome sequence of Haematococcus lacustris strain NIES-144.</title>
        <authorList>
            <person name="Morimoto D."/>
            <person name="Nakagawa S."/>
            <person name="Yoshida T."/>
            <person name="Sawayama S."/>
        </authorList>
    </citation>
    <scope>NUCLEOTIDE SEQUENCE [LARGE SCALE GENOMIC DNA]</scope>
    <source>
        <strain evidence="2 3">NIES-144</strain>
    </source>
</reference>
<dbReference type="AlphaFoldDB" id="A0A6A0AD66"/>
<accession>A0A6A0AD66</accession>
<gene>
    <name evidence="1" type="ORF">HaLaN_05982</name>
    <name evidence="2" type="ORF">HaLaN_28805</name>
</gene>
<evidence type="ECO:0000313" key="2">
    <source>
        <dbReference type="EMBL" id="GFH30034.1"/>
    </source>
</evidence>
<evidence type="ECO:0000313" key="1">
    <source>
        <dbReference type="EMBL" id="GFH10638.1"/>
    </source>
</evidence>
<sequence length="28" mass="3317">MAWEVVDCTLPKSKRWQEVARGVRDKID</sequence>
<protein>
    <submittedName>
        <fullName evidence="2">Uncharacterized protein</fullName>
    </submittedName>
</protein>
<organism evidence="2 3">
    <name type="scientific">Haematococcus lacustris</name>
    <name type="common">Green alga</name>
    <name type="synonym">Haematococcus pluvialis</name>
    <dbReference type="NCBI Taxonomy" id="44745"/>
    <lineage>
        <taxon>Eukaryota</taxon>
        <taxon>Viridiplantae</taxon>
        <taxon>Chlorophyta</taxon>
        <taxon>core chlorophytes</taxon>
        <taxon>Chlorophyceae</taxon>
        <taxon>CS clade</taxon>
        <taxon>Chlamydomonadales</taxon>
        <taxon>Haematococcaceae</taxon>
        <taxon>Haematococcus</taxon>
    </lineage>
</organism>
<comment type="caution">
    <text evidence="2">The sequence shown here is derived from an EMBL/GenBank/DDBJ whole genome shotgun (WGS) entry which is preliminary data.</text>
</comment>
<dbReference type="EMBL" id="BLLF01000332">
    <property type="protein sequence ID" value="GFH10638.1"/>
    <property type="molecule type" value="Genomic_DNA"/>
</dbReference>